<dbReference type="STRING" id="349521.HCH_00190"/>
<dbReference type="Gene3D" id="3.40.640.10">
    <property type="entry name" value="Type I PLP-dependent aspartate aminotransferase-like (Major domain)"/>
    <property type="match status" value="1"/>
</dbReference>
<dbReference type="Proteomes" id="UP000000238">
    <property type="component" value="Chromosome"/>
</dbReference>
<evidence type="ECO:0000256" key="6">
    <source>
        <dbReference type="SAM" id="MobiDB-lite"/>
    </source>
</evidence>
<dbReference type="InterPro" id="IPR036388">
    <property type="entry name" value="WH-like_DNA-bd_sf"/>
</dbReference>
<evidence type="ECO:0000256" key="5">
    <source>
        <dbReference type="ARBA" id="ARBA00023163"/>
    </source>
</evidence>
<dbReference type="SUPFAM" id="SSF53383">
    <property type="entry name" value="PLP-dependent transferases"/>
    <property type="match status" value="1"/>
</dbReference>
<dbReference type="Pfam" id="PF00392">
    <property type="entry name" value="GntR"/>
    <property type="match status" value="1"/>
</dbReference>
<dbReference type="CDD" id="cd00609">
    <property type="entry name" value="AAT_like"/>
    <property type="match status" value="1"/>
</dbReference>
<feature type="region of interest" description="Disordered" evidence="6">
    <location>
        <begin position="69"/>
        <end position="91"/>
    </location>
</feature>
<evidence type="ECO:0000256" key="2">
    <source>
        <dbReference type="ARBA" id="ARBA00022898"/>
    </source>
</evidence>
<dbReference type="Gene3D" id="1.10.10.10">
    <property type="entry name" value="Winged helix-like DNA-binding domain superfamily/Winged helix DNA-binding domain"/>
    <property type="match status" value="1"/>
</dbReference>
<dbReference type="InterPro" id="IPR015424">
    <property type="entry name" value="PyrdxlP-dep_Trfase"/>
</dbReference>
<evidence type="ECO:0000256" key="4">
    <source>
        <dbReference type="ARBA" id="ARBA00023125"/>
    </source>
</evidence>
<gene>
    <name evidence="8" type="ordered locus">HCH_00190</name>
</gene>
<reference evidence="8 9" key="1">
    <citation type="journal article" date="2005" name="Nucleic Acids Res.">
        <title>Genomic blueprint of Hahella chejuensis, a marine microbe producing an algicidal agent.</title>
        <authorList>
            <person name="Jeong H."/>
            <person name="Yim J.H."/>
            <person name="Lee C."/>
            <person name="Choi S.-H."/>
            <person name="Park Y.K."/>
            <person name="Yoon S.H."/>
            <person name="Hur C.-G."/>
            <person name="Kang H.-Y."/>
            <person name="Kim D."/>
            <person name="Lee H.H."/>
            <person name="Park K.H."/>
            <person name="Park S.-H."/>
            <person name="Park H.-S."/>
            <person name="Lee H.K."/>
            <person name="Oh T.K."/>
            <person name="Kim J.F."/>
        </authorList>
    </citation>
    <scope>NUCLEOTIDE SEQUENCE [LARGE SCALE GENOMIC DNA]</scope>
    <source>
        <strain evidence="8 9">KCTC 2396</strain>
    </source>
</reference>
<dbReference type="InterPro" id="IPR051446">
    <property type="entry name" value="HTH_trans_reg/aminotransferase"/>
</dbReference>
<proteinExistence type="inferred from homology"/>
<accession>Q2SQG7</accession>
<dbReference type="GO" id="GO:0030170">
    <property type="term" value="F:pyridoxal phosphate binding"/>
    <property type="evidence" value="ECO:0007669"/>
    <property type="project" value="InterPro"/>
</dbReference>
<evidence type="ECO:0000259" key="7">
    <source>
        <dbReference type="PROSITE" id="PS50949"/>
    </source>
</evidence>
<dbReference type="KEGG" id="hch:HCH_00190"/>
<dbReference type="InterPro" id="IPR000524">
    <property type="entry name" value="Tscrpt_reg_HTH_GntR"/>
</dbReference>
<dbReference type="CDD" id="cd07377">
    <property type="entry name" value="WHTH_GntR"/>
    <property type="match status" value="1"/>
</dbReference>
<feature type="domain" description="HTH gntR-type" evidence="7">
    <location>
        <begin position="3"/>
        <end position="71"/>
    </location>
</feature>
<dbReference type="InterPro" id="IPR015422">
    <property type="entry name" value="PyrdxlP-dep_Trfase_small"/>
</dbReference>
<dbReference type="GO" id="GO:0003700">
    <property type="term" value="F:DNA-binding transcription factor activity"/>
    <property type="evidence" value="ECO:0007669"/>
    <property type="project" value="InterPro"/>
</dbReference>
<name>Q2SQG7_HAHCH</name>
<keyword evidence="5" id="KW-0804">Transcription</keyword>
<keyword evidence="9" id="KW-1185">Reference proteome</keyword>
<dbReference type="OrthoDB" id="9804020at2"/>
<dbReference type="RefSeq" id="WP_011394184.1">
    <property type="nucleotide sequence ID" value="NC_007645.1"/>
</dbReference>
<dbReference type="PANTHER" id="PTHR46577:SF2">
    <property type="entry name" value="TRANSCRIPTIONAL REGULATORY PROTEIN"/>
    <property type="match status" value="1"/>
</dbReference>
<dbReference type="eggNOG" id="COG1167">
    <property type="taxonomic scope" value="Bacteria"/>
</dbReference>
<evidence type="ECO:0000256" key="1">
    <source>
        <dbReference type="ARBA" id="ARBA00005384"/>
    </source>
</evidence>
<dbReference type="GO" id="GO:0003677">
    <property type="term" value="F:DNA binding"/>
    <property type="evidence" value="ECO:0007669"/>
    <property type="project" value="UniProtKB-KW"/>
</dbReference>
<dbReference type="InterPro" id="IPR004839">
    <property type="entry name" value="Aminotransferase_I/II_large"/>
</dbReference>
<sequence>MEMNLYARLADQLADQIREGVFRVGDKLPSVRQMAKKQQVSISTVNTAYGVLEDRGWIEARPKSGYYVRKRNEDRLATPTQTRHTPKPRPANTSQLVMEVQRDAAARKGVSMSAAIPALDFPILKQVQRTFAQMARSKTFLGIGYDSPEGVREFRHQIARRAVDAGVFISPECIITTAGCQNAMALCLRVLTQPGDIVAVESPCYYGLLQMIETFGLKALEIPAHPQTGLSLEALQLALEKWPIKVALTVATFSNPIGSLMPDERKAELVKILGRYDIPLIEDDVYGDLYFGDHRPKAVKAFDPDGRVLLCSSLSKTIDPQLRLGWVMPGRYFEAVSHRKFINSIALPTLPQMVMAEVLSQGMYDRHLRQARECYRQRFARLLDLVNEHFPEGTRISRPQGGLVAWFELPRKIDTTQLYHRAHAEGVMLAPGELFSISGQYRHCFRLNYAQGWSPERELAVRKIGQWVREELQSS</sequence>
<dbReference type="SMART" id="SM00345">
    <property type="entry name" value="HTH_GNTR"/>
    <property type="match status" value="1"/>
</dbReference>
<dbReference type="InterPro" id="IPR015421">
    <property type="entry name" value="PyrdxlP-dep_Trfase_major"/>
</dbReference>
<dbReference type="InterPro" id="IPR036390">
    <property type="entry name" value="WH_DNA-bd_sf"/>
</dbReference>
<dbReference type="PROSITE" id="PS50949">
    <property type="entry name" value="HTH_GNTR"/>
    <property type="match status" value="1"/>
</dbReference>
<dbReference type="Gene3D" id="3.90.1150.10">
    <property type="entry name" value="Aspartate Aminotransferase, domain 1"/>
    <property type="match status" value="1"/>
</dbReference>
<organism evidence="8 9">
    <name type="scientific">Hahella chejuensis (strain KCTC 2396)</name>
    <dbReference type="NCBI Taxonomy" id="349521"/>
    <lineage>
        <taxon>Bacteria</taxon>
        <taxon>Pseudomonadati</taxon>
        <taxon>Pseudomonadota</taxon>
        <taxon>Gammaproteobacteria</taxon>
        <taxon>Oceanospirillales</taxon>
        <taxon>Hahellaceae</taxon>
        <taxon>Hahella</taxon>
    </lineage>
</organism>
<comment type="similarity">
    <text evidence="1">In the C-terminal section; belongs to the class-I pyridoxal-phosphate-dependent aminotransferase family.</text>
</comment>
<dbReference type="SUPFAM" id="SSF46785">
    <property type="entry name" value="Winged helix' DNA-binding domain"/>
    <property type="match status" value="1"/>
</dbReference>
<evidence type="ECO:0000256" key="3">
    <source>
        <dbReference type="ARBA" id="ARBA00023015"/>
    </source>
</evidence>
<dbReference type="PANTHER" id="PTHR46577">
    <property type="entry name" value="HTH-TYPE TRANSCRIPTIONAL REGULATORY PROTEIN GABR"/>
    <property type="match status" value="1"/>
</dbReference>
<dbReference type="EMBL" id="CP000155">
    <property type="protein sequence ID" value="ABC27107.1"/>
    <property type="molecule type" value="Genomic_DNA"/>
</dbReference>
<protein>
    <submittedName>
        <fullName evidence="8">Probable GntR family transcriptional regulator</fullName>
    </submittedName>
</protein>
<keyword evidence="3" id="KW-0805">Transcription regulation</keyword>
<dbReference type="AlphaFoldDB" id="Q2SQG7"/>
<dbReference type="HOGENOM" id="CLU_017584_0_0_6"/>
<dbReference type="Pfam" id="PF00155">
    <property type="entry name" value="Aminotran_1_2"/>
    <property type="match status" value="1"/>
</dbReference>
<keyword evidence="4" id="KW-0238">DNA-binding</keyword>
<evidence type="ECO:0000313" key="9">
    <source>
        <dbReference type="Proteomes" id="UP000000238"/>
    </source>
</evidence>
<keyword evidence="2" id="KW-0663">Pyridoxal phosphate</keyword>
<evidence type="ECO:0000313" key="8">
    <source>
        <dbReference type="EMBL" id="ABC27107.1"/>
    </source>
</evidence>